<name>F4QM51_9CAUL</name>
<dbReference type="RefSeq" id="WP_006272824.1">
    <property type="nucleotide sequence ID" value="NZ_GL883077.1"/>
</dbReference>
<keyword evidence="1" id="KW-0732">Signal</keyword>
<dbReference type="Proteomes" id="UP000006512">
    <property type="component" value="Unassembled WGS sequence"/>
</dbReference>
<proteinExistence type="predicted"/>
<evidence type="ECO:0000256" key="1">
    <source>
        <dbReference type="SAM" id="SignalP"/>
    </source>
</evidence>
<dbReference type="AlphaFoldDB" id="F4QM51"/>
<dbReference type="HOGENOM" id="CLU_2044855_0_0_5"/>
<evidence type="ECO:0000313" key="3">
    <source>
        <dbReference type="Proteomes" id="UP000006512"/>
    </source>
</evidence>
<evidence type="ECO:0000313" key="2">
    <source>
        <dbReference type="EMBL" id="EGF93623.1"/>
    </source>
</evidence>
<gene>
    <name evidence="2" type="ORF">ABI_20640</name>
</gene>
<protein>
    <submittedName>
        <fullName evidence="2">Uncharacterized protein</fullName>
    </submittedName>
</protein>
<feature type="chain" id="PRO_5003316675" evidence="1">
    <location>
        <begin position="25"/>
        <end position="120"/>
    </location>
</feature>
<dbReference type="EMBL" id="GL883077">
    <property type="protein sequence ID" value="EGF93623.1"/>
    <property type="molecule type" value="Genomic_DNA"/>
</dbReference>
<accession>F4QM51</accession>
<feature type="signal peptide" evidence="1">
    <location>
        <begin position="1"/>
        <end position="24"/>
    </location>
</feature>
<sequence>MMKFAVAAIAVLAFGAALPGSALARTDAENMRCRAVGETMVKMGDTLKETIGLLREGMTSPSAEDTETLQQMDELAASTKSVGEALGEIYKAAPTPTPALMEELNTTGMDDLIKQAEACV</sequence>
<reference evidence="3" key="1">
    <citation type="submission" date="2011-03" db="EMBL/GenBank/DDBJ databases">
        <title>Draft genome sequence of Brevundimonas diminuta.</title>
        <authorList>
            <person name="Brown P.J.B."/>
            <person name="Buechlein A."/>
            <person name="Hemmerich C."/>
            <person name="Brun Y.V."/>
        </authorList>
    </citation>
    <scope>NUCLEOTIDE SEQUENCE [LARGE SCALE GENOMIC DNA]</scope>
    <source>
        <strain evidence="3">C19</strain>
    </source>
</reference>
<dbReference type="OrthoDB" id="7173583at2"/>
<keyword evidence="3" id="KW-1185">Reference proteome</keyword>
<organism evidence="2 3">
    <name type="scientific">Asticcacaulis biprosthecium C19</name>
    <dbReference type="NCBI Taxonomy" id="715226"/>
    <lineage>
        <taxon>Bacteria</taxon>
        <taxon>Pseudomonadati</taxon>
        <taxon>Pseudomonadota</taxon>
        <taxon>Alphaproteobacteria</taxon>
        <taxon>Caulobacterales</taxon>
        <taxon>Caulobacteraceae</taxon>
        <taxon>Asticcacaulis</taxon>
    </lineage>
</organism>